<dbReference type="AlphaFoldDB" id="A0AA44DNQ1"/>
<accession>A0AA44DNQ1</accession>
<dbReference type="Gene3D" id="3.40.630.30">
    <property type="match status" value="1"/>
</dbReference>
<name>A0AA44DNQ1_PARBF</name>
<dbReference type="Pfam" id="PF13508">
    <property type="entry name" value="Acetyltransf_7"/>
    <property type="match status" value="1"/>
</dbReference>
<feature type="domain" description="N-acetyltransferase" evidence="1">
    <location>
        <begin position="2"/>
        <end position="145"/>
    </location>
</feature>
<protein>
    <submittedName>
        <fullName evidence="2">GNAT family N-acetyltransferase</fullName>
    </submittedName>
</protein>
<sequence length="145" mass="16826">MYKIVDISGSLSNDSNLEILKESVFEPTKEKLIKRANYYEDTNGIVSYGYAYDDIILGLIVLDIKNKDEIVILDIAVKKDHQKRGIGKALLNYVLCELKPKILIAETDDDTVEFYKKNKFEIVNLGEKYLNNTRYECKYFNKKNI</sequence>
<reference evidence="2 3" key="1">
    <citation type="submission" date="2020-04" db="EMBL/GenBank/DDBJ databases">
        <authorList>
            <person name="Hitch T.C.A."/>
            <person name="Wylensek D."/>
            <person name="Clavel T."/>
        </authorList>
    </citation>
    <scope>NUCLEOTIDE SEQUENCE [LARGE SCALE GENOMIC DNA]</scope>
    <source>
        <strain evidence="2 3">Med78_4-601-WT-2</strain>
    </source>
</reference>
<evidence type="ECO:0000259" key="1">
    <source>
        <dbReference type="PROSITE" id="PS51186"/>
    </source>
</evidence>
<organism evidence="2 3">
    <name type="scientific">Paraclostridium bifermentans</name>
    <name type="common">Clostridium bifermentans</name>
    <dbReference type="NCBI Taxonomy" id="1490"/>
    <lineage>
        <taxon>Bacteria</taxon>
        <taxon>Bacillati</taxon>
        <taxon>Bacillota</taxon>
        <taxon>Clostridia</taxon>
        <taxon>Peptostreptococcales</taxon>
        <taxon>Peptostreptococcaceae</taxon>
        <taxon>Paraclostridium</taxon>
    </lineage>
</organism>
<dbReference type="CDD" id="cd04301">
    <property type="entry name" value="NAT_SF"/>
    <property type="match status" value="1"/>
</dbReference>
<dbReference type="SUPFAM" id="SSF55729">
    <property type="entry name" value="Acyl-CoA N-acyltransferases (Nat)"/>
    <property type="match status" value="1"/>
</dbReference>
<dbReference type="PROSITE" id="PS51186">
    <property type="entry name" value="GNAT"/>
    <property type="match status" value="1"/>
</dbReference>
<evidence type="ECO:0000313" key="3">
    <source>
        <dbReference type="Proteomes" id="UP000573963"/>
    </source>
</evidence>
<dbReference type="Proteomes" id="UP000573963">
    <property type="component" value="Unassembled WGS sequence"/>
</dbReference>
<dbReference type="EMBL" id="JABAFD010000011">
    <property type="protein sequence ID" value="NME10791.1"/>
    <property type="molecule type" value="Genomic_DNA"/>
</dbReference>
<proteinExistence type="predicted"/>
<dbReference type="InterPro" id="IPR000182">
    <property type="entry name" value="GNAT_dom"/>
</dbReference>
<dbReference type="InterPro" id="IPR016181">
    <property type="entry name" value="Acyl_CoA_acyltransferase"/>
</dbReference>
<comment type="caution">
    <text evidence="2">The sequence shown here is derived from an EMBL/GenBank/DDBJ whole genome shotgun (WGS) entry which is preliminary data.</text>
</comment>
<dbReference type="GO" id="GO:0016747">
    <property type="term" value="F:acyltransferase activity, transferring groups other than amino-acyl groups"/>
    <property type="evidence" value="ECO:0007669"/>
    <property type="project" value="InterPro"/>
</dbReference>
<dbReference type="RefSeq" id="WP_167403012.1">
    <property type="nucleotide sequence ID" value="NZ_JABAFD010000011.1"/>
</dbReference>
<evidence type="ECO:0000313" key="2">
    <source>
        <dbReference type="EMBL" id="NME10791.1"/>
    </source>
</evidence>
<gene>
    <name evidence="2" type="ORF">HF875_14775</name>
</gene>